<dbReference type="GeneID" id="20530662"/>
<feature type="region of interest" description="Disordered" evidence="1">
    <location>
        <begin position="1"/>
        <end position="35"/>
    </location>
</feature>
<feature type="compositionally biased region" description="Basic and acidic residues" evidence="1">
    <location>
        <begin position="61"/>
        <end position="83"/>
    </location>
</feature>
<feature type="compositionally biased region" description="Basic and acidic residues" evidence="1">
    <location>
        <begin position="112"/>
        <end position="134"/>
    </location>
</feature>
<reference evidence="2" key="1">
    <citation type="submission" date="2013-04" db="EMBL/GenBank/DDBJ databases">
        <title>The Genome Sequence of Fonticula alba ATCC 38817.</title>
        <authorList>
            <consortium name="The Broad Institute Genomics Platform"/>
            <person name="Russ C."/>
            <person name="Cuomo C."/>
            <person name="Burger G."/>
            <person name="Gray M.W."/>
            <person name="Holland P.W.H."/>
            <person name="King N."/>
            <person name="Lang F.B.F."/>
            <person name="Roger A.J."/>
            <person name="Ruiz-Trillo I."/>
            <person name="Brown M."/>
            <person name="Walker B."/>
            <person name="Young S."/>
            <person name="Zeng Q."/>
            <person name="Gargeya S."/>
            <person name="Fitzgerald M."/>
            <person name="Haas B."/>
            <person name="Abouelleil A."/>
            <person name="Allen A.W."/>
            <person name="Alvarado L."/>
            <person name="Arachchi H.M."/>
            <person name="Berlin A.M."/>
            <person name="Chapman S.B."/>
            <person name="Gainer-Dewar J."/>
            <person name="Goldberg J."/>
            <person name="Griggs A."/>
            <person name="Gujja S."/>
            <person name="Hansen M."/>
            <person name="Howarth C."/>
            <person name="Imamovic A."/>
            <person name="Ireland A."/>
            <person name="Larimer J."/>
            <person name="McCowan C."/>
            <person name="Murphy C."/>
            <person name="Pearson M."/>
            <person name="Poon T.W."/>
            <person name="Priest M."/>
            <person name="Roberts A."/>
            <person name="Saif S."/>
            <person name="Shea T."/>
            <person name="Sisk P."/>
            <person name="Sykes S."/>
            <person name="Wortman J."/>
            <person name="Nusbaum C."/>
            <person name="Birren B."/>
        </authorList>
    </citation>
    <scope>NUCLEOTIDE SEQUENCE [LARGE SCALE GENOMIC DNA]</scope>
    <source>
        <strain evidence="2">ATCC 38817</strain>
    </source>
</reference>
<feature type="region of interest" description="Disordered" evidence="1">
    <location>
        <begin position="106"/>
        <end position="164"/>
    </location>
</feature>
<evidence type="ECO:0000313" key="3">
    <source>
        <dbReference type="Proteomes" id="UP000030693"/>
    </source>
</evidence>
<gene>
    <name evidence="2" type="ORF">H696_05937</name>
</gene>
<keyword evidence="3" id="KW-1185">Reference proteome</keyword>
<dbReference type="EMBL" id="KB932215">
    <property type="protein sequence ID" value="KCV67650.1"/>
    <property type="molecule type" value="Genomic_DNA"/>
</dbReference>
<name>A0A058Z072_FONAL</name>
<sequence length="465" mass="50685">MPYIHHTRSQARWARGRARGEYKTRTHTHTSTQGGGVYRYAMRVVRQGLHTAAVRGRAHAPHQDDQRESAREEGSPPGEREAATGRAAALSPPTVAKAGEHTCIAPSQARGAAEHTRTGPRAHPREPQSQREGHNGTGGQWEGGGRGEIRDREPRARARDSVRGDEGERILVRAGHVYIPPQGERCSTHTHMCVGMMHTPLAGEGGFVSVPARYTTYLHAHTHMHVPRFTHINARAQACTHARKKSQPKKEGAPPPNECVRAILCTAAGISARRGQARREQHEAREGGGRERRGLRAPMRACIDSVAGREARAHWGTGRRAPAAAAEGVSGRLIRAAAATHGRPWPEKTPHSPRTLSRHARTCVGHLGPLFRPTLSGLTHAHALHTPRVLSRARGCARAHAPKHGGAKCAASWRAYLYAHTRARPVCARHMSSAGERALLACTRPHPPGRARHAYTHMHACAHMI</sequence>
<protein>
    <submittedName>
        <fullName evidence="2">Uncharacterized protein</fullName>
    </submittedName>
</protein>
<organism evidence="2">
    <name type="scientific">Fonticula alba</name>
    <name type="common">Slime mold</name>
    <dbReference type="NCBI Taxonomy" id="691883"/>
    <lineage>
        <taxon>Eukaryota</taxon>
        <taxon>Rotosphaerida</taxon>
        <taxon>Fonticulaceae</taxon>
        <taxon>Fonticula</taxon>
    </lineage>
</organism>
<dbReference type="Proteomes" id="UP000030693">
    <property type="component" value="Unassembled WGS sequence"/>
</dbReference>
<evidence type="ECO:0000313" key="2">
    <source>
        <dbReference type="EMBL" id="KCV67650.1"/>
    </source>
</evidence>
<feature type="compositionally biased region" description="Gly residues" evidence="1">
    <location>
        <begin position="135"/>
        <end position="144"/>
    </location>
</feature>
<dbReference type="RefSeq" id="XP_009497988.1">
    <property type="nucleotide sequence ID" value="XM_009499713.1"/>
</dbReference>
<accession>A0A058Z072</accession>
<evidence type="ECO:0000256" key="1">
    <source>
        <dbReference type="SAM" id="MobiDB-lite"/>
    </source>
</evidence>
<feature type="region of interest" description="Disordered" evidence="1">
    <location>
        <begin position="271"/>
        <end position="293"/>
    </location>
</feature>
<feature type="compositionally biased region" description="Basic residues" evidence="1">
    <location>
        <begin position="1"/>
        <end position="17"/>
    </location>
</feature>
<dbReference type="AlphaFoldDB" id="A0A058Z072"/>
<proteinExistence type="predicted"/>
<feature type="region of interest" description="Disordered" evidence="1">
    <location>
        <begin position="53"/>
        <end position="94"/>
    </location>
</feature>
<feature type="compositionally biased region" description="Basic and acidic residues" evidence="1">
    <location>
        <begin position="277"/>
        <end position="293"/>
    </location>
</feature>
<feature type="compositionally biased region" description="Basic and acidic residues" evidence="1">
    <location>
        <begin position="145"/>
        <end position="164"/>
    </location>
</feature>